<dbReference type="Proteomes" id="UP001166251">
    <property type="component" value="Unassembled WGS sequence"/>
</dbReference>
<sequence length="204" mass="23715">MPQLITTKPQLWALKLVIHGACLLPAIWLFYLAAIDDLGADPVKELIHFYGIGAVHCLFATLLVSPLSRWRKTPLLMRCRRMLGLYVAFYATFHILCFLVFEWQLQWIDVIDEVIRRPYITVGFIAWLVLMALTTTSLKLIQRKMGARWVQLHSLVYPAFALVLLHFYWSQKSPWNDALLYALAGTLLLYSKRKQLLAWVRLVK</sequence>
<evidence type="ECO:0000256" key="2">
    <source>
        <dbReference type="ARBA" id="ARBA00022448"/>
    </source>
</evidence>
<dbReference type="HAMAP" id="MF_01207">
    <property type="entry name" value="MsrQ"/>
    <property type="match status" value="1"/>
</dbReference>
<evidence type="ECO:0000256" key="1">
    <source>
        <dbReference type="ARBA" id="ARBA00004141"/>
    </source>
</evidence>
<comment type="caution">
    <text evidence="10">The sequence shown here is derived from an EMBL/GenBank/DDBJ whole genome shotgun (WGS) entry which is preliminary data.</text>
</comment>
<comment type="subunit">
    <text evidence="8">Heterodimer of a catalytic subunit (MsrP) and a heme-binding subunit (MsrQ).</text>
</comment>
<keyword evidence="2 8" id="KW-0813">Transport</keyword>
<evidence type="ECO:0000256" key="4">
    <source>
        <dbReference type="ARBA" id="ARBA00022692"/>
    </source>
</evidence>
<evidence type="ECO:0000313" key="10">
    <source>
        <dbReference type="EMBL" id="MBW8192327.1"/>
    </source>
</evidence>
<gene>
    <name evidence="8" type="primary">msrQ</name>
    <name evidence="10" type="ORF">K0504_14915</name>
</gene>
<dbReference type="InterPro" id="IPR022837">
    <property type="entry name" value="MsrQ-like"/>
</dbReference>
<dbReference type="PANTHER" id="PTHR36964:SF1">
    <property type="entry name" value="PROTEIN-METHIONINE-SULFOXIDE REDUCTASE HEME-BINDING SUBUNIT MSRQ"/>
    <property type="match status" value="1"/>
</dbReference>
<keyword evidence="8" id="KW-1003">Cell membrane</keyword>
<keyword evidence="7 8" id="KW-0472">Membrane</keyword>
<keyword evidence="8" id="KW-0479">Metal-binding</keyword>
<evidence type="ECO:0000256" key="8">
    <source>
        <dbReference type="HAMAP-Rule" id="MF_01207"/>
    </source>
</evidence>
<reference evidence="10" key="1">
    <citation type="submission" date="2021-07" db="EMBL/GenBank/DDBJ databases">
        <title>Neiella marina sp. nov., isolated from the intestinal content of sea cucumber Apostichopus japonicus.</title>
        <authorList>
            <person name="Bai X."/>
        </authorList>
    </citation>
    <scope>NUCLEOTIDE SEQUENCE</scope>
    <source>
        <strain evidence="10">126</strain>
    </source>
</reference>
<feature type="transmembrane region" description="Helical" evidence="8">
    <location>
        <begin position="46"/>
        <end position="64"/>
    </location>
</feature>
<feature type="transmembrane region" description="Helical" evidence="8">
    <location>
        <begin position="85"/>
        <end position="107"/>
    </location>
</feature>
<feature type="transmembrane region" description="Helical" evidence="8">
    <location>
        <begin position="150"/>
        <end position="169"/>
    </location>
</feature>
<comment type="caution">
    <text evidence="8">Lacks conserved residue(s) required for the propagation of feature annotation.</text>
</comment>
<dbReference type="Pfam" id="PF01794">
    <property type="entry name" value="Ferric_reduct"/>
    <property type="match status" value="1"/>
</dbReference>
<feature type="domain" description="Ferric oxidoreductase" evidence="9">
    <location>
        <begin position="51"/>
        <end position="163"/>
    </location>
</feature>
<dbReference type="RefSeq" id="WP_220104950.1">
    <property type="nucleotide sequence ID" value="NZ_JAHZSS010000021.1"/>
</dbReference>
<comment type="cofactor">
    <cofactor evidence="8">
        <name>FMN</name>
        <dbReference type="ChEBI" id="CHEBI:58210"/>
    </cofactor>
    <text evidence="8">Binds 1 FMN per subunit.</text>
</comment>
<name>A0ABS7EIZ4_9GAMM</name>
<keyword evidence="8" id="KW-0285">Flavoprotein</keyword>
<keyword evidence="8" id="KW-0288">FMN</keyword>
<comment type="subcellular location">
    <subcellularLocation>
        <location evidence="8">Cell membrane</location>
        <topology evidence="8">Multi-pass membrane protein</topology>
    </subcellularLocation>
    <subcellularLocation>
        <location evidence="1">Membrane</location>
        <topology evidence="1">Multi-pass membrane protein</topology>
    </subcellularLocation>
</comment>
<keyword evidence="11" id="KW-1185">Reference proteome</keyword>
<keyword evidence="4 8" id="KW-0812">Transmembrane</keyword>
<comment type="cofactor">
    <cofactor evidence="8">
        <name>heme b</name>
        <dbReference type="ChEBI" id="CHEBI:60344"/>
    </cofactor>
    <text evidence="8">Binds 1 heme b (iron(II)-protoporphyrin IX) group per subunit.</text>
</comment>
<keyword evidence="8" id="KW-0249">Electron transport</keyword>
<dbReference type="PANTHER" id="PTHR36964">
    <property type="entry name" value="PROTEIN-METHIONINE-SULFOXIDE REDUCTASE HEME-BINDING SUBUNIT MSRQ"/>
    <property type="match status" value="1"/>
</dbReference>
<feature type="transmembrane region" description="Helical" evidence="8">
    <location>
        <begin position="119"/>
        <end position="138"/>
    </location>
</feature>
<evidence type="ECO:0000313" key="11">
    <source>
        <dbReference type="Proteomes" id="UP001166251"/>
    </source>
</evidence>
<dbReference type="InterPro" id="IPR013130">
    <property type="entry name" value="Fe3_Rdtase_TM_dom"/>
</dbReference>
<evidence type="ECO:0000256" key="7">
    <source>
        <dbReference type="ARBA" id="ARBA00023136"/>
    </source>
</evidence>
<protein>
    <recommendedName>
        <fullName evidence="8">Protein-methionine-sulfoxide reductase heme-binding subunit MsrQ</fullName>
    </recommendedName>
    <alternativeName>
        <fullName evidence="8">Flavocytochrome MsrQ</fullName>
    </alternativeName>
</protein>
<keyword evidence="3 8" id="KW-0349">Heme</keyword>
<evidence type="ECO:0000256" key="3">
    <source>
        <dbReference type="ARBA" id="ARBA00022617"/>
    </source>
</evidence>
<feature type="transmembrane region" description="Helical" evidence="8">
    <location>
        <begin position="12"/>
        <end position="34"/>
    </location>
</feature>
<keyword evidence="6 8" id="KW-0408">Iron</keyword>
<accession>A0ABS7EIZ4</accession>
<comment type="function">
    <text evidence="8">Part of the MsrPQ system that repairs oxidized periplasmic proteins containing methionine sulfoxide residues (Met-O), using respiratory chain electrons. Thus protects these proteins from oxidative-stress damage caused by reactive species of oxygen and chlorine generated by the host defense mechanisms. MsrPQ is essential for the maintenance of envelope integrity under bleach stress, rescuing a wide series of structurally unrelated periplasmic proteins from methionine oxidation. MsrQ provides electrons for reduction to the reductase catalytic subunit MsrP, using the quinone pool of the respiratory chain.</text>
</comment>
<proteinExistence type="inferred from homology"/>
<dbReference type="EMBL" id="JAHZSS010000021">
    <property type="protein sequence ID" value="MBW8192327.1"/>
    <property type="molecule type" value="Genomic_DNA"/>
</dbReference>
<keyword evidence="5 8" id="KW-1133">Transmembrane helix</keyword>
<evidence type="ECO:0000259" key="9">
    <source>
        <dbReference type="Pfam" id="PF01794"/>
    </source>
</evidence>
<comment type="similarity">
    <text evidence="8">Belongs to the MsrQ family.</text>
</comment>
<evidence type="ECO:0000256" key="6">
    <source>
        <dbReference type="ARBA" id="ARBA00023004"/>
    </source>
</evidence>
<organism evidence="10 11">
    <name type="scientific">Neiella holothuriorum</name>
    <dbReference type="NCBI Taxonomy" id="2870530"/>
    <lineage>
        <taxon>Bacteria</taxon>
        <taxon>Pseudomonadati</taxon>
        <taxon>Pseudomonadota</taxon>
        <taxon>Gammaproteobacteria</taxon>
        <taxon>Alteromonadales</taxon>
        <taxon>Echinimonadaceae</taxon>
        <taxon>Neiella</taxon>
    </lineage>
</organism>
<evidence type="ECO:0000256" key="5">
    <source>
        <dbReference type="ARBA" id="ARBA00022989"/>
    </source>
</evidence>